<comment type="caution">
    <text evidence="2">The sequence shown here is derived from an EMBL/GenBank/DDBJ whole genome shotgun (WGS) entry which is preliminary data.</text>
</comment>
<keyword evidence="3" id="KW-1185">Reference proteome</keyword>
<evidence type="ECO:0000256" key="1">
    <source>
        <dbReference type="SAM" id="Phobius"/>
    </source>
</evidence>
<keyword evidence="1" id="KW-0472">Membrane</keyword>
<sequence length="269" mass="31585">MNKLERTILIIAIAGIGTTIAPIVTYLYSFGFKISKDHEIWAQTGDFFGGTINPILSFLSFLALLITISIQIKEHRATLFELEETKKIHSEQSLIFAAQNAEIIKNKYETRFFQLINITNSLEEKINYNGFGGSASFDRAVFDIEKIIEQYYMETDKILLEKIQLFFDSYYKVFDYYIKNLMFIVDFVLNLKAKRILDNEEIDFYFSTIRSQLTNSKQNFIFYSALVYSHPDLSKEKLKESKMLIDISHTGYVQDFSFRFKEITKRFYI</sequence>
<dbReference type="EMBL" id="RQHK01000012">
    <property type="protein sequence ID" value="TGM74386.1"/>
    <property type="molecule type" value="Genomic_DNA"/>
</dbReference>
<gene>
    <name evidence="2" type="ORF">EHR01_10695</name>
</gene>
<reference evidence="3" key="1">
    <citation type="journal article" date="2019" name="PLoS Negl. Trop. Dis.">
        <title>Revisiting the worldwide diversity of Leptospira species in the environment.</title>
        <authorList>
            <person name="Vincent A.T."/>
            <person name="Schiettekatte O."/>
            <person name="Bourhy P."/>
            <person name="Veyrier F.J."/>
            <person name="Picardeau M."/>
        </authorList>
    </citation>
    <scope>NUCLEOTIDE SEQUENCE [LARGE SCALE GENOMIC DNA]</scope>
    <source>
        <strain evidence="3">201601298</strain>
    </source>
</reference>
<proteinExistence type="predicted"/>
<organism evidence="2 3">
    <name type="scientific">Leptospira mtsangambouensis</name>
    <dbReference type="NCBI Taxonomy" id="2484912"/>
    <lineage>
        <taxon>Bacteria</taxon>
        <taxon>Pseudomonadati</taxon>
        <taxon>Spirochaetota</taxon>
        <taxon>Spirochaetia</taxon>
        <taxon>Leptospirales</taxon>
        <taxon>Leptospiraceae</taxon>
        <taxon>Leptospira</taxon>
    </lineage>
</organism>
<protein>
    <recommendedName>
        <fullName evidence="4">Phage abortive infection protein</fullName>
    </recommendedName>
</protein>
<evidence type="ECO:0000313" key="3">
    <source>
        <dbReference type="Proteomes" id="UP000297940"/>
    </source>
</evidence>
<dbReference type="Proteomes" id="UP000297940">
    <property type="component" value="Unassembled WGS sequence"/>
</dbReference>
<evidence type="ECO:0000313" key="2">
    <source>
        <dbReference type="EMBL" id="TGM74386.1"/>
    </source>
</evidence>
<keyword evidence="1" id="KW-0812">Transmembrane</keyword>
<dbReference type="RefSeq" id="WP_135694781.1">
    <property type="nucleotide sequence ID" value="NZ_RQHK01000012.1"/>
</dbReference>
<evidence type="ECO:0008006" key="4">
    <source>
        <dbReference type="Google" id="ProtNLM"/>
    </source>
</evidence>
<feature type="transmembrane region" description="Helical" evidence="1">
    <location>
        <begin position="48"/>
        <end position="70"/>
    </location>
</feature>
<name>A0ABY2NZA2_9LEPT</name>
<keyword evidence="1" id="KW-1133">Transmembrane helix</keyword>
<accession>A0ABY2NZA2</accession>
<feature type="transmembrane region" description="Helical" evidence="1">
    <location>
        <begin position="7"/>
        <end position="28"/>
    </location>
</feature>